<dbReference type="RefSeq" id="WP_111370597.1">
    <property type="nucleotide sequence ID" value="NZ_CP029480.1"/>
</dbReference>
<keyword evidence="3" id="KW-1185">Reference proteome</keyword>
<protein>
    <submittedName>
        <fullName evidence="2">Uncharacterized protein</fullName>
    </submittedName>
</protein>
<name>A0A2Z4G8Q9_9BACT</name>
<keyword evidence="1" id="KW-0732">Signal</keyword>
<evidence type="ECO:0000313" key="2">
    <source>
        <dbReference type="EMBL" id="AWV97495.1"/>
    </source>
</evidence>
<dbReference type="SUPFAM" id="SSF74653">
    <property type="entry name" value="TolA/TonB C-terminal domain"/>
    <property type="match status" value="2"/>
</dbReference>
<accession>A0A2Z4G8Q9</accession>
<evidence type="ECO:0000313" key="3">
    <source>
        <dbReference type="Proteomes" id="UP000249873"/>
    </source>
</evidence>
<evidence type="ECO:0000256" key="1">
    <source>
        <dbReference type="SAM" id="SignalP"/>
    </source>
</evidence>
<dbReference type="Gene3D" id="3.30.1150.10">
    <property type="match status" value="2"/>
</dbReference>
<reference evidence="2 3" key="1">
    <citation type="submission" date="2018-05" db="EMBL/GenBank/DDBJ databases">
        <title>Complete genome sequence of Arcticibacterium luteifluviistationis SM1504T, a cytophagaceae bacterium isolated from Arctic surface seawater.</title>
        <authorList>
            <person name="Li Y."/>
            <person name="Qin Q.-L."/>
        </authorList>
    </citation>
    <scope>NUCLEOTIDE SEQUENCE [LARGE SCALE GENOMIC DNA]</scope>
    <source>
        <strain evidence="2 3">SM1504</strain>
    </source>
</reference>
<organism evidence="2 3">
    <name type="scientific">Arcticibacterium luteifluviistationis</name>
    <dbReference type="NCBI Taxonomy" id="1784714"/>
    <lineage>
        <taxon>Bacteria</taxon>
        <taxon>Pseudomonadati</taxon>
        <taxon>Bacteroidota</taxon>
        <taxon>Cytophagia</taxon>
        <taxon>Cytophagales</taxon>
        <taxon>Leadbetterellaceae</taxon>
        <taxon>Arcticibacterium</taxon>
    </lineage>
</organism>
<gene>
    <name evidence="2" type="ORF">DJ013_04660</name>
</gene>
<dbReference type="Proteomes" id="UP000249873">
    <property type="component" value="Chromosome"/>
</dbReference>
<dbReference type="EMBL" id="CP029480">
    <property type="protein sequence ID" value="AWV97495.1"/>
    <property type="molecule type" value="Genomic_DNA"/>
</dbReference>
<sequence length="212" mass="24192">MTLRISILLFFISSSSFSQFTLAQFEGGEDSLKAYIERNLKPYKELNTILQLRIDSTGKVTEADILNSTDYEVDEAILKMANEMPNSIPAIQGRQQISSIRMVPIQFEMSMVYTAVEQNPSFPGGREAMDDFFNLNMGVYEPKSKNTKTAMIRFTVLEDGKTCCTIFFNETPKLIEEQILKALNKMPLWNPGKQNNRLVKVFFTMPVKYVVP</sequence>
<proteinExistence type="predicted"/>
<feature type="chain" id="PRO_5016436301" evidence="1">
    <location>
        <begin position="19"/>
        <end position="212"/>
    </location>
</feature>
<feature type="signal peptide" evidence="1">
    <location>
        <begin position="1"/>
        <end position="18"/>
    </location>
</feature>
<dbReference type="KEGG" id="als:DJ013_04660"/>
<dbReference type="OrthoDB" id="9812355at2"/>
<dbReference type="AlphaFoldDB" id="A0A2Z4G8Q9"/>